<reference evidence="3" key="1">
    <citation type="journal article" date="2017" name="Nature">
        <title>Asgard archaea illuminate the origin of eukaryotic cellular complexity.</title>
        <authorList>
            <person name="Zaremba-Niedzwiedzka K."/>
            <person name="Caceres E.F."/>
            <person name="Saw J.H."/>
            <person name="Backstrom D."/>
            <person name="Juzokaite L."/>
            <person name="Vancaester E."/>
            <person name="Seitz K.W."/>
            <person name="Anantharaman K."/>
            <person name="Starnawski P."/>
            <person name="Kjeldsen K.U."/>
            <person name="Scott M.B."/>
            <person name="Nunoura T."/>
            <person name="Banfield J.F."/>
            <person name="Schramm A."/>
            <person name="Baker B.J."/>
            <person name="Spang A."/>
            <person name="Ettema T.J.G."/>
        </authorList>
    </citation>
    <scope>NUCLEOTIDE SEQUENCE</scope>
    <source>
        <strain evidence="3">LCB_4</strain>
    </source>
</reference>
<sequence>MTTIVNRLTVKATCPYCGCLCDDIEVTVEDNNIHSVKNACRLGAMKIKSANSENRNLKYLIKSGNSKIEVTLDEALEETVNLLLNADKPVLYGWSNTSCEAQLIGLKIAKMLKGVWDNTTSVCHGTAAIATAESGIPSATLGEIKNRADLIIYWGSNPLESHPRHLKRYSYYTKGRFISKSKRKMIAIDVRETKTTRLSDKFILVKPNSDYKVISALHYIVKFGEPPERTDIGVSLNDLMELAKLIREAKFGVVFFGLGLTMTGYGYCNLDALYSLIQDLNKFGKWVTIPMRGHYNVSGANVVSTYMTGFPFAVDFSTGKPYYNPGETTIIDLLYNNECDLLMSVAADPLGTLPWEVISKSKGIKIIAQDPYPTSTTEAADIVLPTLICGVEAGGTAYRMDGVPIPLKPVVKGREGLLSDEALLKKILEKISQKVAR</sequence>
<dbReference type="InterPro" id="IPR016457">
    <property type="entry name" value="Formylmethanofuran_DH_bsu"/>
</dbReference>
<dbReference type="GO" id="GO:0022904">
    <property type="term" value="P:respiratory electron transport chain"/>
    <property type="evidence" value="ECO:0007669"/>
    <property type="project" value="TreeGrafter"/>
</dbReference>
<dbReference type="CDD" id="cd02761">
    <property type="entry name" value="MopB_FmdB-FwdB"/>
    <property type="match status" value="1"/>
</dbReference>
<evidence type="ECO:0000313" key="4">
    <source>
        <dbReference type="Proteomes" id="UP000186851"/>
    </source>
</evidence>
<reference evidence="3" key="2">
    <citation type="journal article" date="2022" name="Nat. Microbiol.">
        <title>A closed Candidatus Odinarchaeum chromosome exposes Asgard archaeal viruses.</title>
        <authorList>
            <person name="Tamarit D."/>
            <person name="Caceres E.F."/>
            <person name="Krupovic M."/>
            <person name="Nijland R."/>
            <person name="Eme L."/>
            <person name="Robinson N.P."/>
            <person name="Ettema T.J.G."/>
        </authorList>
    </citation>
    <scope>NUCLEOTIDE SEQUENCE</scope>
    <source>
        <strain evidence="3">LCB_4</strain>
    </source>
</reference>
<dbReference type="AlphaFoldDB" id="A0AAF0IBU3"/>
<dbReference type="EMBL" id="CP091871">
    <property type="protein sequence ID" value="WEU40764.1"/>
    <property type="molecule type" value="Genomic_DNA"/>
</dbReference>
<dbReference type="EC" id="1.2.7.12" evidence="3"/>
<dbReference type="GO" id="GO:0016020">
    <property type="term" value="C:membrane"/>
    <property type="evidence" value="ECO:0007669"/>
    <property type="project" value="TreeGrafter"/>
</dbReference>
<protein>
    <submittedName>
        <fullName evidence="3">Formylmethanofuran dehydrogenase subunit B</fullName>
        <ecNumber evidence="3">1.2.7.12</ecNumber>
    </submittedName>
</protein>
<feature type="domain" description="Molybdopterin oxidoreductase" evidence="2">
    <location>
        <begin position="117"/>
        <end position="413"/>
    </location>
</feature>
<evidence type="ECO:0000313" key="3">
    <source>
        <dbReference type="EMBL" id="WEU40764.1"/>
    </source>
</evidence>
<dbReference type="Proteomes" id="UP000186851">
    <property type="component" value="Chromosome"/>
</dbReference>
<dbReference type="GO" id="GO:0018493">
    <property type="term" value="F:formylmethanofuran dehydrogenase activity"/>
    <property type="evidence" value="ECO:0007669"/>
    <property type="project" value="UniProtKB-EC"/>
</dbReference>
<dbReference type="PANTHER" id="PTHR43105">
    <property type="entry name" value="RESPIRATORY NITRATE REDUCTASE"/>
    <property type="match status" value="1"/>
</dbReference>
<accession>A0AAF0IBU3</accession>
<dbReference type="KEGG" id="oyw:OdinLCB4_002250"/>
<dbReference type="GO" id="GO:0003954">
    <property type="term" value="F:NADH dehydrogenase activity"/>
    <property type="evidence" value="ECO:0007669"/>
    <property type="project" value="TreeGrafter"/>
</dbReference>
<dbReference type="PIRSF" id="PIRSF005646">
    <property type="entry name" value="FwdB"/>
    <property type="match status" value="1"/>
</dbReference>
<keyword evidence="1 3" id="KW-0560">Oxidoreductase</keyword>
<gene>
    <name evidence="3" type="ORF">OdinLCB4_002250</name>
</gene>
<dbReference type="PANTHER" id="PTHR43105:SF14">
    <property type="entry name" value="FORMATE DEHYDROGENASE H"/>
    <property type="match status" value="1"/>
</dbReference>
<dbReference type="Pfam" id="PF00384">
    <property type="entry name" value="Molybdopterin"/>
    <property type="match status" value="1"/>
</dbReference>
<dbReference type="NCBIfam" id="TIGR03129">
    <property type="entry name" value="one_C_dehyd_B"/>
    <property type="match status" value="1"/>
</dbReference>
<evidence type="ECO:0000256" key="1">
    <source>
        <dbReference type="ARBA" id="ARBA00023002"/>
    </source>
</evidence>
<dbReference type="InterPro" id="IPR006656">
    <property type="entry name" value="Mopterin_OxRdtase"/>
</dbReference>
<organism evidence="3 4">
    <name type="scientific">Odinarchaeota yellowstonii (strain LCB_4)</name>
    <dbReference type="NCBI Taxonomy" id="1841599"/>
    <lineage>
        <taxon>Archaea</taxon>
        <taxon>Promethearchaeati</taxon>
        <taxon>Candidatus Odinarchaeota</taxon>
        <taxon>Candidatus Odinarchaeia</taxon>
        <taxon>Candidatus Odinarchaeales</taxon>
        <taxon>Candidatus Odinarchaeaceae</taxon>
        <taxon>Candidatus Odinarchaeum</taxon>
    </lineage>
</organism>
<evidence type="ECO:0000259" key="2">
    <source>
        <dbReference type="Pfam" id="PF00384"/>
    </source>
</evidence>
<proteinExistence type="predicted"/>
<dbReference type="InterPro" id="IPR050123">
    <property type="entry name" value="Prok_molybdopt-oxidoreductase"/>
</dbReference>
<name>A0AAF0IBU3_ODILC</name>
<dbReference type="GO" id="GO:0015948">
    <property type="term" value="P:methanogenesis"/>
    <property type="evidence" value="ECO:0007669"/>
    <property type="project" value="InterPro"/>
</dbReference>
<dbReference type="SUPFAM" id="SSF53706">
    <property type="entry name" value="Formate dehydrogenase/DMSO reductase, domains 1-3"/>
    <property type="match status" value="1"/>
</dbReference>
<dbReference type="Gene3D" id="3.40.228.10">
    <property type="entry name" value="Dimethylsulfoxide Reductase, domain 2"/>
    <property type="match status" value="1"/>
</dbReference>